<feature type="binding site" evidence="14">
    <location>
        <begin position="203"/>
        <end position="204"/>
    </location>
    <ligand>
        <name>ATP</name>
        <dbReference type="ChEBI" id="CHEBI:30616"/>
    </ligand>
</feature>
<feature type="binding site" evidence="14">
    <location>
        <position position="151"/>
    </location>
    <ligand>
        <name>ATP</name>
        <dbReference type="ChEBI" id="CHEBI:30616"/>
    </ligand>
</feature>
<dbReference type="SUPFAM" id="SSF52440">
    <property type="entry name" value="PreATP-grasp domain"/>
    <property type="match status" value="1"/>
</dbReference>
<dbReference type="Proteomes" id="UP000581206">
    <property type="component" value="Unassembled WGS sequence"/>
</dbReference>
<dbReference type="InterPro" id="IPR013815">
    <property type="entry name" value="ATP_grasp_subdomain_1"/>
</dbReference>
<evidence type="ECO:0000256" key="7">
    <source>
        <dbReference type="ARBA" id="ARBA00022842"/>
    </source>
</evidence>
<protein>
    <recommendedName>
        <fullName evidence="12">D-alanine--D-alanine ligase</fullName>
        <ecNumber evidence="12">6.3.2.4</ecNumber>
    </recommendedName>
    <alternativeName>
        <fullName evidence="12">D-Ala-D-Ala ligase</fullName>
    </alternativeName>
    <alternativeName>
        <fullName evidence="12">D-alanylalanine synthetase</fullName>
    </alternativeName>
</protein>
<keyword evidence="7 15" id="KW-0460">Magnesium</keyword>
<feature type="active site" evidence="13">
    <location>
        <position position="344"/>
    </location>
</feature>
<dbReference type="Gene3D" id="3.30.1490.20">
    <property type="entry name" value="ATP-grasp fold, A domain"/>
    <property type="match status" value="1"/>
</dbReference>
<dbReference type="InterPro" id="IPR011761">
    <property type="entry name" value="ATP-grasp"/>
</dbReference>
<keyword evidence="11 12" id="KW-0961">Cell wall biogenesis/degradation</keyword>
<evidence type="ECO:0000256" key="16">
    <source>
        <dbReference type="PROSITE-ProRule" id="PRU00409"/>
    </source>
</evidence>
<dbReference type="InterPro" id="IPR011095">
    <property type="entry name" value="Dala_Dala_lig_C"/>
</dbReference>
<dbReference type="EMBL" id="JAAXOX010000012">
    <property type="protein sequence ID" value="NKY24163.1"/>
    <property type="molecule type" value="Genomic_DNA"/>
</dbReference>
<gene>
    <name evidence="12" type="primary">ddl</name>
    <name evidence="18" type="ORF">HGA03_15955</name>
</gene>
<comment type="subcellular location">
    <subcellularLocation>
        <location evidence="12">Cytoplasm</location>
    </subcellularLocation>
</comment>
<evidence type="ECO:0000256" key="11">
    <source>
        <dbReference type="ARBA" id="ARBA00023316"/>
    </source>
</evidence>
<evidence type="ECO:0000256" key="8">
    <source>
        <dbReference type="ARBA" id="ARBA00022960"/>
    </source>
</evidence>
<dbReference type="EC" id="6.3.2.4" evidence="12"/>
<dbReference type="SUPFAM" id="SSF56059">
    <property type="entry name" value="Glutathione synthetase ATP-binding domain-like"/>
    <property type="match status" value="1"/>
</dbReference>
<feature type="binding site" evidence="14">
    <location>
        <begin position="195"/>
        <end position="197"/>
    </location>
    <ligand>
        <name>ATP</name>
        <dbReference type="ChEBI" id="CHEBI:30616"/>
    </ligand>
</feature>
<keyword evidence="19" id="KW-1185">Reference proteome</keyword>
<feature type="binding site" evidence="15">
    <location>
        <position position="333"/>
    </location>
    <ligand>
        <name>Mg(2+)</name>
        <dbReference type="ChEBI" id="CHEBI:18420"/>
        <label>2</label>
    </ligand>
</feature>
<comment type="caution">
    <text evidence="18">The sequence shown here is derived from an EMBL/GenBank/DDBJ whole genome shotgun (WGS) entry which is preliminary data.</text>
</comment>
<dbReference type="GO" id="GO:0005829">
    <property type="term" value="C:cytosol"/>
    <property type="evidence" value="ECO:0007669"/>
    <property type="project" value="TreeGrafter"/>
</dbReference>
<comment type="similarity">
    <text evidence="2 12">Belongs to the D-alanine--D-alanine ligase family.</text>
</comment>
<dbReference type="NCBIfam" id="TIGR01205">
    <property type="entry name" value="D_ala_D_alaTIGR"/>
    <property type="match status" value="1"/>
</dbReference>
<dbReference type="GO" id="GO:0071555">
    <property type="term" value="P:cell wall organization"/>
    <property type="evidence" value="ECO:0007669"/>
    <property type="project" value="UniProtKB-KW"/>
</dbReference>
<evidence type="ECO:0000256" key="13">
    <source>
        <dbReference type="PIRSR" id="PIRSR039102-1"/>
    </source>
</evidence>
<comment type="function">
    <text evidence="12">Cell wall formation.</text>
</comment>
<evidence type="ECO:0000256" key="14">
    <source>
        <dbReference type="PIRSR" id="PIRSR039102-2"/>
    </source>
</evidence>
<dbReference type="GO" id="GO:0008716">
    <property type="term" value="F:D-alanine-D-alanine ligase activity"/>
    <property type="evidence" value="ECO:0007669"/>
    <property type="project" value="UniProtKB-UniRule"/>
</dbReference>
<proteinExistence type="inferred from homology"/>
<dbReference type="PROSITE" id="PS00844">
    <property type="entry name" value="DALA_DALA_LIGASE_2"/>
    <property type="match status" value="1"/>
</dbReference>
<keyword evidence="12" id="KW-0963">Cytoplasm</keyword>
<keyword evidence="5 14" id="KW-0547">Nucleotide-binding</keyword>
<comment type="catalytic activity">
    <reaction evidence="12">
        <text>2 D-alanine + ATP = D-alanyl-D-alanine + ADP + phosphate + H(+)</text>
        <dbReference type="Rhea" id="RHEA:11224"/>
        <dbReference type="ChEBI" id="CHEBI:15378"/>
        <dbReference type="ChEBI" id="CHEBI:30616"/>
        <dbReference type="ChEBI" id="CHEBI:43474"/>
        <dbReference type="ChEBI" id="CHEBI:57416"/>
        <dbReference type="ChEBI" id="CHEBI:57822"/>
        <dbReference type="ChEBI" id="CHEBI:456216"/>
        <dbReference type="EC" id="6.3.2.4"/>
    </reaction>
</comment>
<dbReference type="NCBIfam" id="NF002528">
    <property type="entry name" value="PRK01966.1-4"/>
    <property type="match status" value="1"/>
</dbReference>
<dbReference type="GO" id="GO:0008360">
    <property type="term" value="P:regulation of cell shape"/>
    <property type="evidence" value="ECO:0007669"/>
    <property type="project" value="UniProtKB-KW"/>
</dbReference>
<dbReference type="RefSeq" id="WP_168631292.1">
    <property type="nucleotide sequence ID" value="NZ_BONL01000008.1"/>
</dbReference>
<feature type="active site" evidence="13">
    <location>
        <position position="23"/>
    </location>
</feature>
<dbReference type="PIRSF" id="PIRSF039102">
    <property type="entry name" value="Ddl/VanB"/>
    <property type="match status" value="1"/>
</dbReference>
<keyword evidence="4 15" id="KW-0479">Metal-binding</keyword>
<feature type="binding site" evidence="14">
    <location>
        <begin position="332"/>
        <end position="333"/>
    </location>
    <ligand>
        <name>ATP</name>
        <dbReference type="ChEBI" id="CHEBI:30616"/>
    </ligand>
</feature>
<dbReference type="FunFam" id="3.30.470.20:FF:000008">
    <property type="entry name" value="D-alanine--D-alanine ligase"/>
    <property type="match status" value="1"/>
</dbReference>
<feature type="binding site" evidence="15">
    <location>
        <position position="335"/>
    </location>
    <ligand>
        <name>Mg(2+)</name>
        <dbReference type="ChEBI" id="CHEBI:18420"/>
        <label>2</label>
    </ligand>
</feature>
<keyword evidence="9 12" id="KW-0573">Peptidoglycan synthesis</keyword>
<feature type="domain" description="ATP-grasp" evidence="17">
    <location>
        <begin position="155"/>
        <end position="366"/>
    </location>
</feature>
<evidence type="ECO:0000256" key="4">
    <source>
        <dbReference type="ARBA" id="ARBA00022723"/>
    </source>
</evidence>
<evidence type="ECO:0000259" key="17">
    <source>
        <dbReference type="PROSITE" id="PS50975"/>
    </source>
</evidence>
<feature type="active site" evidence="13">
    <location>
        <position position="203"/>
    </location>
</feature>
<accession>A0A7X6KXX2</accession>
<dbReference type="Pfam" id="PF07478">
    <property type="entry name" value="Dala_Dala_lig_C"/>
    <property type="match status" value="1"/>
</dbReference>
<evidence type="ECO:0000256" key="15">
    <source>
        <dbReference type="PIRSR" id="PIRSR039102-3"/>
    </source>
</evidence>
<dbReference type="Gene3D" id="3.30.470.20">
    <property type="entry name" value="ATP-grasp fold, B domain"/>
    <property type="match status" value="1"/>
</dbReference>
<evidence type="ECO:0000313" key="19">
    <source>
        <dbReference type="Proteomes" id="UP000581206"/>
    </source>
</evidence>
<evidence type="ECO:0000256" key="2">
    <source>
        <dbReference type="ARBA" id="ARBA00010871"/>
    </source>
</evidence>
<dbReference type="GO" id="GO:0005524">
    <property type="term" value="F:ATP binding"/>
    <property type="evidence" value="ECO:0007669"/>
    <property type="project" value="UniProtKB-UniRule"/>
</dbReference>
<keyword evidence="6 16" id="KW-0067">ATP-binding</keyword>
<sequence>MSTSAASAPRPRVLVLFGGRSGEHAISCATAGGVLRAIDRERYDVLPIGITPQGRWVRVDDDPDLWRITDGTLPEVAELPERVLLPQEAGAREVRVIEPGLPAADLGTVDVVLPLLHGPYGEDGTLQGMLELADVRYVGAGVLASAVGMDKHFMKVALAAAGLPIGPFATLRGDDWAADRGGIRDRVAALGLPLFVKPARAGSSLGITRVTDPADLPAAIAEAQRHDPKVVIEAGIAGREIECAVLGGRGGARARASLPGEIVVTDAEHTFYDFEAKYLDEEAVSLRCPADLPAEVTARVQDVAVRTFEAIDCEGLARVDVFVTDAGEVIVNEINTMPGFTPYSMYPRMWQESGISYPDLLDELLQLALERPTGLR</sequence>
<dbReference type="InterPro" id="IPR000291">
    <property type="entry name" value="D-Ala_lig_Van_CS"/>
</dbReference>
<dbReference type="GO" id="GO:0009252">
    <property type="term" value="P:peptidoglycan biosynthetic process"/>
    <property type="evidence" value="ECO:0007669"/>
    <property type="project" value="UniProtKB-UniRule"/>
</dbReference>
<dbReference type="HAMAP" id="MF_00047">
    <property type="entry name" value="Dala_Dala_lig"/>
    <property type="match status" value="1"/>
</dbReference>
<dbReference type="InterPro" id="IPR005905">
    <property type="entry name" value="D_ala_D_ala"/>
</dbReference>
<evidence type="ECO:0000256" key="10">
    <source>
        <dbReference type="ARBA" id="ARBA00023211"/>
    </source>
</evidence>
<feature type="binding site" evidence="14">
    <location>
        <begin position="233"/>
        <end position="240"/>
    </location>
    <ligand>
        <name>ATP</name>
        <dbReference type="ChEBI" id="CHEBI:30616"/>
    </ligand>
</feature>
<evidence type="ECO:0000256" key="9">
    <source>
        <dbReference type="ARBA" id="ARBA00022984"/>
    </source>
</evidence>
<comment type="pathway">
    <text evidence="12">Cell wall biogenesis; peptidoglycan biosynthesis.</text>
</comment>
<evidence type="ECO:0000256" key="1">
    <source>
        <dbReference type="ARBA" id="ARBA00001936"/>
    </source>
</evidence>
<comment type="cofactor">
    <cofactor evidence="15">
        <name>Mg(2+)</name>
        <dbReference type="ChEBI" id="CHEBI:18420"/>
    </cofactor>
    <cofactor evidence="15">
        <name>Mn(2+)</name>
        <dbReference type="ChEBI" id="CHEBI:29035"/>
    </cofactor>
    <text evidence="15">Binds 2 magnesium or manganese ions per subunit.</text>
</comment>
<feature type="binding site" evidence="15">
    <location>
        <position position="320"/>
    </location>
    <ligand>
        <name>Mg(2+)</name>
        <dbReference type="ChEBI" id="CHEBI:18420"/>
        <label>1</label>
    </ligand>
</feature>
<name>A0A7X6KXX2_9CELL</name>
<comment type="cofactor">
    <cofactor evidence="1">
        <name>Mn(2+)</name>
        <dbReference type="ChEBI" id="CHEBI:29035"/>
    </cofactor>
</comment>
<dbReference type="InterPro" id="IPR011127">
    <property type="entry name" value="Dala_Dala_lig_N"/>
</dbReference>
<evidence type="ECO:0000256" key="3">
    <source>
        <dbReference type="ARBA" id="ARBA00022598"/>
    </source>
</evidence>
<dbReference type="GO" id="GO:0046872">
    <property type="term" value="F:metal ion binding"/>
    <property type="evidence" value="ECO:0007669"/>
    <property type="project" value="UniProtKB-KW"/>
</dbReference>
<reference evidence="18 19" key="1">
    <citation type="submission" date="2020-04" db="EMBL/GenBank/DDBJ databases">
        <title>MicrobeNet Type strains.</title>
        <authorList>
            <person name="Nicholson A.C."/>
        </authorList>
    </citation>
    <scope>NUCLEOTIDE SEQUENCE [LARGE SCALE GENOMIC DNA]</scope>
    <source>
        <strain evidence="18 19">ATCC BAA-788</strain>
    </source>
</reference>
<dbReference type="InterPro" id="IPR016185">
    <property type="entry name" value="PreATP-grasp_dom_sf"/>
</dbReference>
<dbReference type="Pfam" id="PF01820">
    <property type="entry name" value="Dala_Dala_lig_N"/>
    <property type="match status" value="1"/>
</dbReference>
<keyword evidence="8 12" id="KW-0133">Cell shape</keyword>
<dbReference type="PANTHER" id="PTHR23132:SF25">
    <property type="entry name" value="D-ALANINE--D-ALANINE LIGASE A"/>
    <property type="match status" value="1"/>
</dbReference>
<dbReference type="PANTHER" id="PTHR23132">
    <property type="entry name" value="D-ALANINE--D-ALANINE LIGASE"/>
    <property type="match status" value="1"/>
</dbReference>
<evidence type="ECO:0000256" key="6">
    <source>
        <dbReference type="ARBA" id="ARBA00022840"/>
    </source>
</evidence>
<dbReference type="PROSITE" id="PS50975">
    <property type="entry name" value="ATP_GRASP"/>
    <property type="match status" value="1"/>
</dbReference>
<keyword evidence="3 12" id="KW-0436">Ligase</keyword>
<feature type="binding site" evidence="15">
    <location>
        <position position="333"/>
    </location>
    <ligand>
        <name>Mg(2+)</name>
        <dbReference type="ChEBI" id="CHEBI:18420"/>
        <label>1</label>
    </ligand>
</feature>
<dbReference type="Gene3D" id="3.40.50.20">
    <property type="match status" value="1"/>
</dbReference>
<evidence type="ECO:0000256" key="5">
    <source>
        <dbReference type="ARBA" id="ARBA00022741"/>
    </source>
</evidence>
<evidence type="ECO:0000256" key="12">
    <source>
        <dbReference type="HAMAP-Rule" id="MF_00047"/>
    </source>
</evidence>
<organism evidence="18 19">
    <name type="scientific">Cellulomonas denverensis</name>
    <dbReference type="NCBI Taxonomy" id="264297"/>
    <lineage>
        <taxon>Bacteria</taxon>
        <taxon>Bacillati</taxon>
        <taxon>Actinomycetota</taxon>
        <taxon>Actinomycetes</taxon>
        <taxon>Micrococcales</taxon>
        <taxon>Cellulomonadaceae</taxon>
        <taxon>Cellulomonas</taxon>
    </lineage>
</organism>
<dbReference type="UniPathway" id="UPA00219"/>
<keyword evidence="10 15" id="KW-0464">Manganese</keyword>
<evidence type="ECO:0000313" key="18">
    <source>
        <dbReference type="EMBL" id="NKY24163.1"/>
    </source>
</evidence>
<dbReference type="PROSITE" id="PS00843">
    <property type="entry name" value="DALA_DALA_LIGASE_1"/>
    <property type="match status" value="1"/>
</dbReference>
<dbReference type="AlphaFoldDB" id="A0A7X6KXX2"/>